<name>A0A4C1ZS44_EUMVA</name>
<evidence type="ECO:0000313" key="3">
    <source>
        <dbReference type="Proteomes" id="UP000299102"/>
    </source>
</evidence>
<organism evidence="2 3">
    <name type="scientific">Eumeta variegata</name>
    <name type="common">Bagworm moth</name>
    <name type="synonym">Eumeta japonica</name>
    <dbReference type="NCBI Taxonomy" id="151549"/>
    <lineage>
        <taxon>Eukaryota</taxon>
        <taxon>Metazoa</taxon>
        <taxon>Ecdysozoa</taxon>
        <taxon>Arthropoda</taxon>
        <taxon>Hexapoda</taxon>
        <taxon>Insecta</taxon>
        <taxon>Pterygota</taxon>
        <taxon>Neoptera</taxon>
        <taxon>Endopterygota</taxon>
        <taxon>Lepidoptera</taxon>
        <taxon>Glossata</taxon>
        <taxon>Ditrysia</taxon>
        <taxon>Tineoidea</taxon>
        <taxon>Psychidae</taxon>
        <taxon>Oiketicinae</taxon>
        <taxon>Eumeta</taxon>
    </lineage>
</organism>
<evidence type="ECO:0000313" key="2">
    <source>
        <dbReference type="EMBL" id="GBP91741.1"/>
    </source>
</evidence>
<dbReference type="OrthoDB" id="7491853at2759"/>
<dbReference type="Proteomes" id="UP000299102">
    <property type="component" value="Unassembled WGS sequence"/>
</dbReference>
<keyword evidence="3" id="KW-1185">Reference proteome</keyword>
<reference evidence="2 3" key="1">
    <citation type="journal article" date="2019" name="Commun. Biol.">
        <title>The bagworm genome reveals a unique fibroin gene that provides high tensile strength.</title>
        <authorList>
            <person name="Kono N."/>
            <person name="Nakamura H."/>
            <person name="Ohtoshi R."/>
            <person name="Tomita M."/>
            <person name="Numata K."/>
            <person name="Arakawa K."/>
        </authorList>
    </citation>
    <scope>NUCLEOTIDE SEQUENCE [LARGE SCALE GENOMIC DNA]</scope>
</reference>
<accession>A0A4C1ZS44</accession>
<feature type="region of interest" description="Disordered" evidence="1">
    <location>
        <begin position="1"/>
        <end position="40"/>
    </location>
</feature>
<proteinExistence type="predicted"/>
<evidence type="ECO:0008006" key="4">
    <source>
        <dbReference type="Google" id="ProtNLM"/>
    </source>
</evidence>
<sequence length="118" mass="13312">MPGAPCGKDGCKDASQVTASRSRIDETRPTGRSRSTDRQTAIVRKRSILTPCVNTHLRTRGRIVLRKGTSYYMIGQDNWHLIVSREVVKENRDQPAASYTKLGWVLHGQENGIARRYT</sequence>
<evidence type="ECO:0000256" key="1">
    <source>
        <dbReference type="SAM" id="MobiDB-lite"/>
    </source>
</evidence>
<gene>
    <name evidence="2" type="ORF">EVAR_57921_1</name>
</gene>
<comment type="caution">
    <text evidence="2">The sequence shown here is derived from an EMBL/GenBank/DDBJ whole genome shotgun (WGS) entry which is preliminary data.</text>
</comment>
<dbReference type="EMBL" id="BGZK01002203">
    <property type="protein sequence ID" value="GBP91741.1"/>
    <property type="molecule type" value="Genomic_DNA"/>
</dbReference>
<feature type="compositionally biased region" description="Basic and acidic residues" evidence="1">
    <location>
        <begin position="22"/>
        <end position="37"/>
    </location>
</feature>
<protein>
    <recommendedName>
        <fullName evidence="4">Peptidase aspartic putative domain-containing protein</fullName>
    </recommendedName>
</protein>
<dbReference type="AlphaFoldDB" id="A0A4C1ZS44"/>